<accession>A0A2P4TDM9</accession>
<sequence length="48" mass="5634">MWSFFYPEGEPAEAHQVALWGETVQMSLLQLRLPTEGRPHRTPQDPLW</sequence>
<reference evidence="1 2" key="1">
    <citation type="submission" date="2018-01" db="EMBL/GenBank/DDBJ databases">
        <title>Comparison of the Chinese Bamboo Partridge and Red Junglefowl genome sequences highlights the importance of demography in genome evolution.</title>
        <authorList>
            <person name="Tiley G.P."/>
            <person name="Kimball R.T."/>
            <person name="Braun E.L."/>
            <person name="Burleigh J.G."/>
        </authorList>
    </citation>
    <scope>NUCLEOTIDE SEQUENCE [LARGE SCALE GENOMIC DNA]</scope>
    <source>
        <strain evidence="1">RTK389</strain>
        <tissue evidence="1">Blood</tissue>
    </source>
</reference>
<keyword evidence="2" id="KW-1185">Reference proteome</keyword>
<gene>
    <name evidence="1" type="ORF">CIB84_001759</name>
</gene>
<dbReference type="Proteomes" id="UP000237246">
    <property type="component" value="Unassembled WGS sequence"/>
</dbReference>
<organism evidence="1 2">
    <name type="scientific">Bambusicola thoracicus</name>
    <name type="common">Chinese bamboo-partridge</name>
    <name type="synonym">Perdix thoracica</name>
    <dbReference type="NCBI Taxonomy" id="9083"/>
    <lineage>
        <taxon>Eukaryota</taxon>
        <taxon>Metazoa</taxon>
        <taxon>Chordata</taxon>
        <taxon>Craniata</taxon>
        <taxon>Vertebrata</taxon>
        <taxon>Euteleostomi</taxon>
        <taxon>Archelosauria</taxon>
        <taxon>Archosauria</taxon>
        <taxon>Dinosauria</taxon>
        <taxon>Saurischia</taxon>
        <taxon>Theropoda</taxon>
        <taxon>Coelurosauria</taxon>
        <taxon>Aves</taxon>
        <taxon>Neognathae</taxon>
        <taxon>Galloanserae</taxon>
        <taxon>Galliformes</taxon>
        <taxon>Phasianidae</taxon>
        <taxon>Perdicinae</taxon>
        <taxon>Bambusicola</taxon>
    </lineage>
</organism>
<dbReference type="AlphaFoldDB" id="A0A2P4TDM9"/>
<protein>
    <submittedName>
        <fullName evidence="1">Uncharacterized protein</fullName>
    </submittedName>
</protein>
<evidence type="ECO:0000313" key="2">
    <source>
        <dbReference type="Proteomes" id="UP000237246"/>
    </source>
</evidence>
<dbReference type="EMBL" id="PPHD01001699">
    <property type="protein sequence ID" value="POI34489.1"/>
    <property type="molecule type" value="Genomic_DNA"/>
</dbReference>
<comment type="caution">
    <text evidence="1">The sequence shown here is derived from an EMBL/GenBank/DDBJ whole genome shotgun (WGS) entry which is preliminary data.</text>
</comment>
<evidence type="ECO:0000313" key="1">
    <source>
        <dbReference type="EMBL" id="POI34489.1"/>
    </source>
</evidence>
<proteinExistence type="predicted"/>
<name>A0A2P4TDM9_BAMTH</name>